<dbReference type="Pfam" id="PF07690">
    <property type="entry name" value="MFS_1"/>
    <property type="match status" value="1"/>
</dbReference>
<dbReference type="OrthoDB" id="6770063at2759"/>
<reference evidence="7 8" key="1">
    <citation type="journal article" date="2011" name="PLoS Genet.">
        <title>Comparative genomic analysis of human fungal pathogens causing paracoccidioidomycosis.</title>
        <authorList>
            <person name="Desjardins C.A."/>
            <person name="Champion M.D."/>
            <person name="Holder J.W."/>
            <person name="Muszewska A."/>
            <person name="Goldberg J."/>
            <person name="Bailao A.M."/>
            <person name="Brigido M.M."/>
            <person name="Ferreira M.E."/>
            <person name="Garcia A.M."/>
            <person name="Grynberg M."/>
            <person name="Gujja S."/>
            <person name="Heiman D.I."/>
            <person name="Henn M.R."/>
            <person name="Kodira C.D."/>
            <person name="Leon-Narvaez H."/>
            <person name="Longo L.V."/>
            <person name="Ma L.J."/>
            <person name="Malavazi I."/>
            <person name="Matsuo A.L."/>
            <person name="Morais F.V."/>
            <person name="Pereira M."/>
            <person name="Rodriguez-Brito S."/>
            <person name="Sakthikumar S."/>
            <person name="Salem-Izacc S.M."/>
            <person name="Sykes S.M."/>
            <person name="Teixeira M.M."/>
            <person name="Vallejo M.C."/>
            <person name="Walter M.E."/>
            <person name="Yandava C."/>
            <person name="Young S."/>
            <person name="Zeng Q."/>
            <person name="Zucker J."/>
            <person name="Felipe M.S."/>
            <person name="Goldman G.H."/>
            <person name="Haas B.J."/>
            <person name="McEwen J.G."/>
            <person name="Nino-Vega G."/>
            <person name="Puccia R."/>
            <person name="San-Blas G."/>
            <person name="Soares C.M."/>
            <person name="Birren B.W."/>
            <person name="Cuomo C.A."/>
        </authorList>
    </citation>
    <scope>NUCLEOTIDE SEQUENCE [LARGE SCALE GENOMIC DNA]</scope>
    <source>
        <strain evidence="7 8">Pb18</strain>
    </source>
</reference>
<feature type="domain" description="Major facilitator superfamily (MFS) profile" evidence="6">
    <location>
        <begin position="94"/>
        <end position="534"/>
    </location>
</feature>
<evidence type="ECO:0000256" key="5">
    <source>
        <dbReference type="SAM" id="Phobius"/>
    </source>
</evidence>
<sequence length="547" mass="59586">MSIGQIKQDQDVLHTSSAVIDAGDRPSISNEPKNARKDLVTTRYLEELNFREASPDKAFFDGAGLRELDPDLVTLNPDSTENPRNWSRKAKWVTTALTGGYCFLPTFSSTIFAPALLLVMADLGIKNPTLGAAQISIFVFAFSLGPLFAAPLSEIYGRTIVVSLGNVAFIAFSLGAGFAQNAVQLAVCRFFAGVGGSGGLAVFGGVLADIWDLEERTKASALMSTLLILGPVVGPACGGWISERASWRWTCWVPATAAAFLQVAALLYMRESYAPVLLERKLLKNRRLRPQRELYTVMDLRLGSVPRKGAGSLISSAIRPVMYLLVDPVLFLLSLYFSSVFGEVYLLIVTFPEIFGEGYGHSAGIVGVDLLAQGVGNMIGLVVTVKAHGIIYKRQTRPDHIYNPESRLVPAFPGALLLVAGLFLYGFSALKYHFIVPLVGFVVFAAGAMNIFMAIQLYIVDCFAYPASAVATCKLYISRLKMLYMLSSRIFPLFGSRLFETLGVDWGAGLLAFLSLGLGVPFLPLIYLYGKKLREIGKRNMQNIVSH</sequence>
<feature type="transmembrane region" description="Helical" evidence="5">
    <location>
        <begin position="506"/>
        <end position="529"/>
    </location>
</feature>
<dbReference type="Proteomes" id="UP000001628">
    <property type="component" value="Unassembled WGS sequence"/>
</dbReference>
<feature type="transmembrane region" description="Helical" evidence="5">
    <location>
        <begin position="190"/>
        <end position="208"/>
    </location>
</feature>
<keyword evidence="8" id="KW-1185">Reference proteome</keyword>
<keyword evidence="2 5" id="KW-0812">Transmembrane</keyword>
<proteinExistence type="predicted"/>
<feature type="transmembrane region" description="Helical" evidence="5">
    <location>
        <begin position="92"/>
        <end position="120"/>
    </location>
</feature>
<dbReference type="EMBL" id="KN275960">
    <property type="protein sequence ID" value="EEH48212.2"/>
    <property type="molecule type" value="Genomic_DNA"/>
</dbReference>
<evidence type="ECO:0000256" key="2">
    <source>
        <dbReference type="ARBA" id="ARBA00022692"/>
    </source>
</evidence>
<name>C1GAL0_PARBD</name>
<feature type="transmembrane region" description="Helical" evidence="5">
    <location>
        <begin position="434"/>
        <end position="455"/>
    </location>
</feature>
<dbReference type="InterPro" id="IPR011701">
    <property type="entry name" value="MFS"/>
</dbReference>
<dbReference type="VEuPathDB" id="FungiDB:PADG_04296"/>
<feature type="transmembrane region" description="Helical" evidence="5">
    <location>
        <begin position="220"/>
        <end position="241"/>
    </location>
</feature>
<evidence type="ECO:0000256" key="4">
    <source>
        <dbReference type="ARBA" id="ARBA00023136"/>
    </source>
</evidence>
<feature type="transmembrane region" description="Helical" evidence="5">
    <location>
        <begin position="159"/>
        <end position="178"/>
    </location>
</feature>
<dbReference type="SUPFAM" id="SSF103473">
    <property type="entry name" value="MFS general substrate transporter"/>
    <property type="match status" value="1"/>
</dbReference>
<dbReference type="eggNOG" id="KOG0255">
    <property type="taxonomic scope" value="Eukaryota"/>
</dbReference>
<evidence type="ECO:0000256" key="3">
    <source>
        <dbReference type="ARBA" id="ARBA00022989"/>
    </source>
</evidence>
<feature type="transmembrane region" description="Helical" evidence="5">
    <location>
        <begin position="408"/>
        <end position="428"/>
    </location>
</feature>
<dbReference type="AlphaFoldDB" id="C1GAL0"/>
<keyword evidence="3 5" id="KW-1133">Transmembrane helix</keyword>
<dbReference type="PANTHER" id="PTHR23502">
    <property type="entry name" value="MAJOR FACILITATOR SUPERFAMILY"/>
    <property type="match status" value="1"/>
</dbReference>
<feature type="transmembrane region" description="Helical" evidence="5">
    <location>
        <begin position="329"/>
        <end position="351"/>
    </location>
</feature>
<dbReference type="GO" id="GO:0005886">
    <property type="term" value="C:plasma membrane"/>
    <property type="evidence" value="ECO:0007669"/>
    <property type="project" value="TreeGrafter"/>
</dbReference>
<gene>
    <name evidence="7" type="ORF">PADG_04296</name>
</gene>
<dbReference type="HOGENOM" id="CLU_008455_1_1_1"/>
<feature type="transmembrane region" description="Helical" evidence="5">
    <location>
        <begin position="132"/>
        <end position="152"/>
    </location>
</feature>
<dbReference type="InterPro" id="IPR036259">
    <property type="entry name" value="MFS_trans_sf"/>
</dbReference>
<evidence type="ECO:0000313" key="7">
    <source>
        <dbReference type="EMBL" id="EEH48212.2"/>
    </source>
</evidence>
<dbReference type="PROSITE" id="PS50850">
    <property type="entry name" value="MFS"/>
    <property type="match status" value="1"/>
</dbReference>
<dbReference type="InterPro" id="IPR020846">
    <property type="entry name" value="MFS_dom"/>
</dbReference>
<dbReference type="RefSeq" id="XP_010759404.1">
    <property type="nucleotide sequence ID" value="XM_010761102.1"/>
</dbReference>
<protein>
    <recommendedName>
        <fullName evidence="6">Major facilitator superfamily (MFS) profile domain-containing protein</fullName>
    </recommendedName>
</protein>
<dbReference type="OMA" id="HMKESYI"/>
<accession>C1GAL0</accession>
<evidence type="ECO:0000313" key="8">
    <source>
        <dbReference type="Proteomes" id="UP000001628"/>
    </source>
</evidence>
<evidence type="ECO:0000259" key="6">
    <source>
        <dbReference type="PROSITE" id="PS50850"/>
    </source>
</evidence>
<organism evidence="7 8">
    <name type="scientific">Paracoccidioides brasiliensis (strain Pb18)</name>
    <dbReference type="NCBI Taxonomy" id="502780"/>
    <lineage>
        <taxon>Eukaryota</taxon>
        <taxon>Fungi</taxon>
        <taxon>Dikarya</taxon>
        <taxon>Ascomycota</taxon>
        <taxon>Pezizomycotina</taxon>
        <taxon>Eurotiomycetes</taxon>
        <taxon>Eurotiomycetidae</taxon>
        <taxon>Onygenales</taxon>
        <taxon>Ajellomycetaceae</taxon>
        <taxon>Paracoccidioides</taxon>
    </lineage>
</organism>
<keyword evidence="4 5" id="KW-0472">Membrane</keyword>
<dbReference type="KEGG" id="pbn:PADG_04296"/>
<dbReference type="Gene3D" id="1.20.1250.20">
    <property type="entry name" value="MFS general substrate transporter like domains"/>
    <property type="match status" value="1"/>
</dbReference>
<feature type="transmembrane region" description="Helical" evidence="5">
    <location>
        <begin position="247"/>
        <end position="268"/>
    </location>
</feature>
<dbReference type="InParanoid" id="C1GAL0"/>
<dbReference type="GeneID" id="22583449"/>
<evidence type="ECO:0000256" key="1">
    <source>
        <dbReference type="ARBA" id="ARBA00004141"/>
    </source>
</evidence>
<comment type="subcellular location">
    <subcellularLocation>
        <location evidence="1">Membrane</location>
        <topology evidence="1">Multi-pass membrane protein</topology>
    </subcellularLocation>
</comment>
<dbReference type="PANTHER" id="PTHR23502:SF60">
    <property type="entry name" value="MAJOR FACILITATOR SUPERFAMILY (MFS) PROFILE DOMAIN-CONTAINING PROTEIN-RELATED"/>
    <property type="match status" value="1"/>
</dbReference>
<dbReference type="GO" id="GO:0022857">
    <property type="term" value="F:transmembrane transporter activity"/>
    <property type="evidence" value="ECO:0007669"/>
    <property type="project" value="InterPro"/>
</dbReference>